<dbReference type="Proteomes" id="UP000478052">
    <property type="component" value="Unassembled WGS sequence"/>
</dbReference>
<dbReference type="InterPro" id="IPR043502">
    <property type="entry name" value="DNA/RNA_pol_sf"/>
</dbReference>
<feature type="domain" description="Reverse transcriptase" evidence="1">
    <location>
        <begin position="249"/>
        <end position="309"/>
    </location>
</feature>
<name>A0A6G0Y9U1_APHCR</name>
<dbReference type="GO" id="GO:0071897">
    <property type="term" value="P:DNA biosynthetic process"/>
    <property type="evidence" value="ECO:0007669"/>
    <property type="project" value="UniProtKB-ARBA"/>
</dbReference>
<reference evidence="2 3" key="1">
    <citation type="submission" date="2019-08" db="EMBL/GenBank/DDBJ databases">
        <title>Whole genome of Aphis craccivora.</title>
        <authorList>
            <person name="Voronova N.V."/>
            <person name="Shulinski R.S."/>
            <person name="Bandarenka Y.V."/>
            <person name="Zhorov D.G."/>
            <person name="Warner D."/>
        </authorList>
    </citation>
    <scope>NUCLEOTIDE SEQUENCE [LARGE SCALE GENOMIC DNA]</scope>
    <source>
        <strain evidence="2">180601</strain>
        <tissue evidence="2">Whole Body</tissue>
    </source>
</reference>
<evidence type="ECO:0000259" key="1">
    <source>
        <dbReference type="Pfam" id="PF00078"/>
    </source>
</evidence>
<dbReference type="OrthoDB" id="6377331at2759"/>
<dbReference type="InterPro" id="IPR000477">
    <property type="entry name" value="RT_dom"/>
</dbReference>
<proteinExistence type="predicted"/>
<keyword evidence="3" id="KW-1185">Reference proteome</keyword>
<comment type="caution">
    <text evidence="2">The sequence shown here is derived from an EMBL/GenBank/DDBJ whole genome shotgun (WGS) entry which is preliminary data.</text>
</comment>
<dbReference type="PANTHER" id="PTHR36688:SF1">
    <property type="entry name" value="ENDONUCLEASE_EXONUCLEASE_PHOSPHATASE DOMAIN-CONTAINING PROTEIN"/>
    <property type="match status" value="1"/>
</dbReference>
<dbReference type="SUPFAM" id="SSF56672">
    <property type="entry name" value="DNA/RNA polymerases"/>
    <property type="match status" value="1"/>
</dbReference>
<dbReference type="Pfam" id="PF00078">
    <property type="entry name" value="RVT_1"/>
    <property type="match status" value="1"/>
</dbReference>
<protein>
    <recommendedName>
        <fullName evidence="1">Reverse transcriptase domain-containing protein</fullName>
    </recommendedName>
</protein>
<evidence type="ECO:0000313" key="2">
    <source>
        <dbReference type="EMBL" id="KAF0751628.1"/>
    </source>
</evidence>
<dbReference type="AlphaFoldDB" id="A0A6G0Y9U1"/>
<evidence type="ECO:0000313" key="3">
    <source>
        <dbReference type="Proteomes" id="UP000478052"/>
    </source>
</evidence>
<dbReference type="InterPro" id="IPR052560">
    <property type="entry name" value="RdDP_mobile_element"/>
</dbReference>
<organism evidence="2 3">
    <name type="scientific">Aphis craccivora</name>
    <name type="common">Cowpea aphid</name>
    <dbReference type="NCBI Taxonomy" id="307492"/>
    <lineage>
        <taxon>Eukaryota</taxon>
        <taxon>Metazoa</taxon>
        <taxon>Ecdysozoa</taxon>
        <taxon>Arthropoda</taxon>
        <taxon>Hexapoda</taxon>
        <taxon>Insecta</taxon>
        <taxon>Pterygota</taxon>
        <taxon>Neoptera</taxon>
        <taxon>Paraneoptera</taxon>
        <taxon>Hemiptera</taxon>
        <taxon>Sternorrhyncha</taxon>
        <taxon>Aphidomorpha</taxon>
        <taxon>Aphidoidea</taxon>
        <taxon>Aphididae</taxon>
        <taxon>Aphidini</taxon>
        <taxon>Aphis</taxon>
        <taxon>Aphis</taxon>
    </lineage>
</organism>
<gene>
    <name evidence="2" type="ORF">FWK35_00017273</name>
</gene>
<accession>A0A6G0Y9U1</accession>
<dbReference type="EMBL" id="VUJU01005315">
    <property type="protein sequence ID" value="KAF0751628.1"/>
    <property type="molecule type" value="Genomic_DNA"/>
</dbReference>
<sequence length="428" mass="48980">MGISIFQIALSVDISNTEDTGISLPRINKPAIPRWNLRKARWSDCTKYMEDNINRIPHIPENYLRFVKLIKKAATTAVPRGHRQNYIPCWNKECELLLQEYEQSGSEVTANRLMVLLDEKRRNRWTSAMEGMDYTHSSRKSWALLRKLGAAQPSRKSEKIEARKELSELLNLCEEKTALMKDFTEEEVLNALKSVKNGKAAGGVLPKFLKNLGSRSTNWIATLASNILNSHNIPNFWLESKVIAILKPNKEPTDSKNYRPISLLSSTYKLFERMILARLQPIIEASLPIQQAGFRKNRNCCDQALALVTHIENGFQRQQKLLKVDKLQKYFHKWHLTLNPDKSVTRTFHLNNREAKKELEILITGKNIATEDCPKYLGVKFDRTLTYSEHLESVKNKLKTHNNSIAKLAGTSWGCSTSVTNFSLSTIV</sequence>
<dbReference type="PANTHER" id="PTHR36688">
    <property type="entry name" value="ENDO/EXONUCLEASE/PHOSPHATASE DOMAIN-CONTAINING PROTEIN"/>
    <property type="match status" value="1"/>
</dbReference>